<dbReference type="EMBL" id="SMCO01000006">
    <property type="protein sequence ID" value="TCV86686.1"/>
    <property type="molecule type" value="Genomic_DNA"/>
</dbReference>
<comment type="similarity">
    <text evidence="1">Belongs to the DsrF/TusC family.</text>
</comment>
<accession>A0A4R3Y4J2</accession>
<name>A0A4R3Y4J2_9PROT</name>
<dbReference type="InterPro" id="IPR027396">
    <property type="entry name" value="DsrEFH-like"/>
</dbReference>
<dbReference type="AlphaFoldDB" id="A0A4R3Y4J2"/>
<evidence type="ECO:0000313" key="2">
    <source>
        <dbReference type="EMBL" id="TCV86686.1"/>
    </source>
</evidence>
<proteinExistence type="inferred from homology"/>
<sequence length="135" mass="14987">MSETTGGVEFDEESGGAIKKFMFVNRKAPYGTIYALEGLEVVLISAAFDQDVSMAFLDDGVYEIVKGQHTKAIGMKNFSPTYRALEGYDIEKLYVEKESLERRGLTVDNLIVPVEVLTSAEMGELMSQQEVLISF</sequence>
<organism evidence="2 3">
    <name type="scientific">Sulfurirhabdus autotrophica</name>
    <dbReference type="NCBI Taxonomy" id="1706046"/>
    <lineage>
        <taxon>Bacteria</taxon>
        <taxon>Pseudomonadati</taxon>
        <taxon>Pseudomonadota</taxon>
        <taxon>Betaproteobacteria</taxon>
        <taxon>Nitrosomonadales</taxon>
        <taxon>Sulfuricellaceae</taxon>
        <taxon>Sulfurirhabdus</taxon>
    </lineage>
</organism>
<dbReference type="PANTHER" id="PTHR38780:SF1">
    <property type="entry name" value="PROTEIN TUSC"/>
    <property type="match status" value="1"/>
</dbReference>
<keyword evidence="3" id="KW-1185">Reference proteome</keyword>
<dbReference type="SUPFAM" id="SSF75169">
    <property type="entry name" value="DsrEFH-like"/>
    <property type="match status" value="1"/>
</dbReference>
<dbReference type="PANTHER" id="PTHR38780">
    <property type="entry name" value="PROTEIN TUSC"/>
    <property type="match status" value="1"/>
</dbReference>
<protein>
    <submittedName>
        <fullName evidence="2">tRNA 2-thiouridine synthesizing protein C</fullName>
    </submittedName>
</protein>
<dbReference type="NCBIfam" id="NF001238">
    <property type="entry name" value="PRK00211.1"/>
    <property type="match status" value="1"/>
</dbReference>
<dbReference type="NCBIfam" id="TIGR03010">
    <property type="entry name" value="sulf_tusC_dsrF"/>
    <property type="match status" value="1"/>
</dbReference>
<dbReference type="Pfam" id="PF02635">
    <property type="entry name" value="DsrE"/>
    <property type="match status" value="1"/>
</dbReference>
<evidence type="ECO:0000256" key="1">
    <source>
        <dbReference type="ARBA" id="ARBA00005996"/>
    </source>
</evidence>
<dbReference type="Gene3D" id="3.40.1260.10">
    <property type="entry name" value="DsrEFH-like"/>
    <property type="match status" value="1"/>
</dbReference>
<dbReference type="OrthoDB" id="9789418at2"/>
<dbReference type="InterPro" id="IPR003787">
    <property type="entry name" value="Sulphur_relay_DsrE/F-like"/>
</dbReference>
<reference evidence="2 3" key="1">
    <citation type="submission" date="2019-03" db="EMBL/GenBank/DDBJ databases">
        <title>Genomic Encyclopedia of Type Strains, Phase IV (KMG-IV): sequencing the most valuable type-strain genomes for metagenomic binning, comparative biology and taxonomic classification.</title>
        <authorList>
            <person name="Goeker M."/>
        </authorList>
    </citation>
    <scope>NUCLEOTIDE SEQUENCE [LARGE SCALE GENOMIC DNA]</scope>
    <source>
        <strain evidence="2 3">DSM 100309</strain>
    </source>
</reference>
<dbReference type="Proteomes" id="UP000295367">
    <property type="component" value="Unassembled WGS sequence"/>
</dbReference>
<comment type="caution">
    <text evidence="2">The sequence shown here is derived from an EMBL/GenBank/DDBJ whole genome shotgun (WGS) entry which is preliminary data.</text>
</comment>
<evidence type="ECO:0000313" key="3">
    <source>
        <dbReference type="Proteomes" id="UP000295367"/>
    </source>
</evidence>
<dbReference type="InterPro" id="IPR017462">
    <property type="entry name" value="Sulphur_relay_TusC/DsrF"/>
</dbReference>
<gene>
    <name evidence="2" type="ORF">EDC63_10647</name>
</gene>
<dbReference type="RefSeq" id="WP_124948110.1">
    <property type="nucleotide sequence ID" value="NZ_BHVT01000076.1"/>
</dbReference>